<name>E9F415_METRA</name>
<evidence type="ECO:0000313" key="1">
    <source>
        <dbReference type="EMBL" id="EFY97372.2"/>
    </source>
</evidence>
<sequence length="165" mass="18437">MAICNILDSGVTMRLKLGKIRIRPIATQKFLIDGHRIAYMGSLVYVWEPVVPIHGTPSSSLIWCNVAPQTAEAGFEVHVFLISSSTMDFPRGPGVQKLTNQCPAKFKPWRDCFGIKTSSTSWLMISAAEIGQRFGIFYPDRLRHVPLIDAVSFDNYPSHGKLRSD</sequence>
<dbReference type="GO" id="GO:0016787">
    <property type="term" value="F:hydrolase activity"/>
    <property type="evidence" value="ECO:0007669"/>
    <property type="project" value="UniProtKB-KW"/>
</dbReference>
<accession>E9F415</accession>
<organism evidence="1 2">
    <name type="scientific">Metarhizium robertsii (strain ARSEF 23 / ATCC MYA-3075)</name>
    <name type="common">Metarhizium anisopliae (strain ARSEF 23)</name>
    <dbReference type="NCBI Taxonomy" id="655844"/>
    <lineage>
        <taxon>Eukaryota</taxon>
        <taxon>Fungi</taxon>
        <taxon>Dikarya</taxon>
        <taxon>Ascomycota</taxon>
        <taxon>Pezizomycotina</taxon>
        <taxon>Sordariomycetes</taxon>
        <taxon>Hypocreomycetidae</taxon>
        <taxon>Hypocreales</taxon>
        <taxon>Clavicipitaceae</taxon>
        <taxon>Metarhizium</taxon>
    </lineage>
</organism>
<reference evidence="1 2" key="1">
    <citation type="journal article" date="2011" name="PLoS Genet.">
        <title>Genome sequencing and comparative transcriptomics of the model entomopathogenic fungi Metarhizium anisopliae and M. acridum.</title>
        <authorList>
            <person name="Gao Q."/>
            <person name="Jin K."/>
            <person name="Ying S.H."/>
            <person name="Zhang Y."/>
            <person name="Xiao G."/>
            <person name="Shang Y."/>
            <person name="Duan Z."/>
            <person name="Hu X."/>
            <person name="Xie X.Q."/>
            <person name="Zhou G."/>
            <person name="Peng G."/>
            <person name="Luo Z."/>
            <person name="Huang W."/>
            <person name="Wang B."/>
            <person name="Fang W."/>
            <person name="Wang S."/>
            <person name="Zhong Y."/>
            <person name="Ma L.J."/>
            <person name="St Leger R.J."/>
            <person name="Zhao G.P."/>
            <person name="Pei Y."/>
            <person name="Feng M.G."/>
            <person name="Xia Y."/>
            <person name="Wang C."/>
        </authorList>
    </citation>
    <scope>NUCLEOTIDE SEQUENCE [LARGE SCALE GENOMIC DNA]</scope>
    <source>
        <strain evidence="2">ARSEF 23 / ATCC MYA-3075</strain>
    </source>
</reference>
<comment type="caution">
    <text evidence="1">The sequence shown here is derived from an EMBL/GenBank/DDBJ whole genome shotgun (WGS) entry which is preliminary data.</text>
</comment>
<dbReference type="OrthoDB" id="284184at2759"/>
<proteinExistence type="predicted"/>
<keyword evidence="1" id="KW-0378">Hydrolase</keyword>
<dbReference type="GeneID" id="19261300"/>
<dbReference type="RefSeq" id="XP_007823203.2">
    <property type="nucleotide sequence ID" value="XM_007825012.2"/>
</dbReference>
<protein>
    <submittedName>
        <fullName evidence="1">Alpha/beta hydrolase fold protein</fullName>
    </submittedName>
</protein>
<dbReference type="KEGG" id="maj:MAA_07014"/>
<keyword evidence="2" id="KW-1185">Reference proteome</keyword>
<dbReference type="HOGENOM" id="CLU_1713717_0_0_1"/>
<gene>
    <name evidence="1" type="ORF">MAA_07014</name>
</gene>
<dbReference type="AlphaFoldDB" id="E9F415"/>
<evidence type="ECO:0000313" key="2">
    <source>
        <dbReference type="Proteomes" id="UP000002498"/>
    </source>
</evidence>
<reference evidence="1 2" key="2">
    <citation type="journal article" date="2014" name="Proc. Natl. Acad. Sci. U.S.A.">
        <title>Trajectory and genomic determinants of fungal-pathogen speciation and host adaptation.</title>
        <authorList>
            <person name="Hu X."/>
            <person name="Xiao G."/>
            <person name="Zheng P."/>
            <person name="Shang Y."/>
            <person name="Su Y."/>
            <person name="Zhang X."/>
            <person name="Liu X."/>
            <person name="Zhan S."/>
            <person name="St Leger R.J."/>
            <person name="Wang C."/>
        </authorList>
    </citation>
    <scope>GENOME REANNOTATION</scope>
    <source>
        <strain evidence="2">ARSEF 23 / ATCC MYA-3075</strain>
    </source>
</reference>
<dbReference type="EMBL" id="ADNJ02000002">
    <property type="protein sequence ID" value="EFY97372.2"/>
    <property type="molecule type" value="Genomic_DNA"/>
</dbReference>
<dbReference type="Proteomes" id="UP000002498">
    <property type="component" value="Unassembled WGS sequence"/>
</dbReference>